<feature type="region of interest" description="Disordered" evidence="1">
    <location>
        <begin position="106"/>
        <end position="143"/>
    </location>
</feature>
<accession>A0A2P6S5K7</accession>
<evidence type="ECO:0000313" key="2">
    <source>
        <dbReference type="EMBL" id="PRQ53954.1"/>
    </source>
</evidence>
<dbReference type="PANTHER" id="PTHR33264:SF6">
    <property type="entry name" value="OS01G0638800 PROTEIN"/>
    <property type="match status" value="1"/>
</dbReference>
<keyword evidence="3" id="KW-1185">Reference proteome</keyword>
<reference evidence="2 3" key="1">
    <citation type="journal article" date="2018" name="Nat. Genet.">
        <title>The Rosa genome provides new insights in the design of modern roses.</title>
        <authorList>
            <person name="Bendahmane M."/>
        </authorList>
    </citation>
    <scope>NUCLEOTIDE SEQUENCE [LARGE SCALE GENOMIC DNA]</scope>
    <source>
        <strain evidence="3">cv. Old Blush</strain>
    </source>
</reference>
<dbReference type="PANTHER" id="PTHR33264">
    <property type="entry name" value="EXPRESSED PROTEIN"/>
    <property type="match status" value="1"/>
</dbReference>
<comment type="caution">
    <text evidence="2">The sequence shown here is derived from an EMBL/GenBank/DDBJ whole genome shotgun (WGS) entry which is preliminary data.</text>
</comment>
<proteinExistence type="predicted"/>
<dbReference type="STRING" id="74649.A0A2P6S5K7"/>
<protein>
    <submittedName>
        <fullName evidence="2">Uncharacterized protein</fullName>
    </submittedName>
</protein>
<feature type="compositionally biased region" description="Low complexity" evidence="1">
    <location>
        <begin position="18"/>
        <end position="28"/>
    </location>
</feature>
<dbReference type="EMBL" id="PDCK01000040">
    <property type="protein sequence ID" value="PRQ53954.1"/>
    <property type="molecule type" value="Genomic_DNA"/>
</dbReference>
<dbReference type="Gramene" id="PRQ53954">
    <property type="protein sequence ID" value="PRQ53954"/>
    <property type="gene ID" value="RchiOBHm_Chr2g0172251"/>
</dbReference>
<evidence type="ECO:0000256" key="1">
    <source>
        <dbReference type="SAM" id="MobiDB-lite"/>
    </source>
</evidence>
<feature type="region of interest" description="Disordered" evidence="1">
    <location>
        <begin position="1"/>
        <end position="44"/>
    </location>
</feature>
<dbReference type="AlphaFoldDB" id="A0A2P6S5K7"/>
<organism evidence="2 3">
    <name type="scientific">Rosa chinensis</name>
    <name type="common">China rose</name>
    <dbReference type="NCBI Taxonomy" id="74649"/>
    <lineage>
        <taxon>Eukaryota</taxon>
        <taxon>Viridiplantae</taxon>
        <taxon>Streptophyta</taxon>
        <taxon>Embryophyta</taxon>
        <taxon>Tracheophyta</taxon>
        <taxon>Spermatophyta</taxon>
        <taxon>Magnoliopsida</taxon>
        <taxon>eudicotyledons</taxon>
        <taxon>Gunneridae</taxon>
        <taxon>Pentapetalae</taxon>
        <taxon>rosids</taxon>
        <taxon>fabids</taxon>
        <taxon>Rosales</taxon>
        <taxon>Rosaceae</taxon>
        <taxon>Rosoideae</taxon>
        <taxon>Rosoideae incertae sedis</taxon>
        <taxon>Rosa</taxon>
    </lineage>
</organism>
<dbReference type="OMA" id="RHHIHGD"/>
<sequence>MGHQSRTPPVPRKHHSPDSSSSDGGAAAITRAKKSRYPVDDDDDDGAGGDWVECSGKYCRSCSAGMIADCVALCCCPCALVNLLTLAFVKVPWMVGRKCLGLGENKKKKKENQSQGQNRKSKKKCRSKKKQASSSHRHQRCAAEEELPAQISCYVYGFDDQEEEGEEGEDCVSSAERVWLELYQVGHLGFGRVSFSGGGVQSVQGKGNLGNMN</sequence>
<feature type="compositionally biased region" description="Basic residues" evidence="1">
    <location>
        <begin position="119"/>
        <end position="140"/>
    </location>
</feature>
<evidence type="ECO:0000313" key="3">
    <source>
        <dbReference type="Proteomes" id="UP000238479"/>
    </source>
</evidence>
<gene>
    <name evidence="2" type="ORF">RchiOBHm_Chr2g0172251</name>
</gene>
<name>A0A2P6S5K7_ROSCH</name>
<dbReference type="Proteomes" id="UP000238479">
    <property type="component" value="Chromosome 2"/>
</dbReference>